<name>A0A8J2SI11_9STRA</name>
<organism evidence="1 2">
    <name type="scientific">Pelagomonas calceolata</name>
    <dbReference type="NCBI Taxonomy" id="35677"/>
    <lineage>
        <taxon>Eukaryota</taxon>
        <taxon>Sar</taxon>
        <taxon>Stramenopiles</taxon>
        <taxon>Ochrophyta</taxon>
        <taxon>Pelagophyceae</taxon>
        <taxon>Pelagomonadales</taxon>
        <taxon>Pelagomonadaceae</taxon>
        <taxon>Pelagomonas</taxon>
    </lineage>
</organism>
<dbReference type="AlphaFoldDB" id="A0A8J2SI11"/>
<reference evidence="1" key="1">
    <citation type="submission" date="2021-11" db="EMBL/GenBank/DDBJ databases">
        <authorList>
            <consortium name="Genoscope - CEA"/>
            <person name="William W."/>
        </authorList>
    </citation>
    <scope>NUCLEOTIDE SEQUENCE</scope>
</reference>
<keyword evidence="2" id="KW-1185">Reference proteome</keyword>
<comment type="caution">
    <text evidence="1">The sequence shown here is derived from an EMBL/GenBank/DDBJ whole genome shotgun (WGS) entry which is preliminary data.</text>
</comment>
<evidence type="ECO:0000313" key="1">
    <source>
        <dbReference type="EMBL" id="CAH0366932.1"/>
    </source>
</evidence>
<protein>
    <submittedName>
        <fullName evidence="1">Uncharacterized protein</fullName>
    </submittedName>
</protein>
<sequence length="347" mass="38704">MTSISHDERPHPSIADVLAACGAALVEATPAIDFIALCATSKRTATVTDPTVLKALEEQLPVLGSEFVKRRLAATHPLRVLTSLAQQSRQRPRDTVVTRTCEVVCEIKLDCGGRLVQRGQLTDVEAWDYGVEDAHTCAKLELTGANHDRVISRTGINYYELSEGWMFNQALRPEEAHFLAARPTEEWTEEAERAAGGVWTVLDEWEDLLERLVGSARVFLVREDGKSLLVFEDRLRLNFQHPHKEQLSKDHINLEGYYDTPEHEFAMCLEARRLVNMRSMATPVCEAEIITKSAPIPLPGSYQDGDGRVCPTHFGIRGDAVKLSFAGIATKNLADLLHYLDCVGDWK</sequence>
<accession>A0A8J2SI11</accession>
<proteinExistence type="predicted"/>
<gene>
    <name evidence="1" type="ORF">PECAL_1P34470</name>
</gene>
<dbReference type="EMBL" id="CAKKNE010000001">
    <property type="protein sequence ID" value="CAH0366932.1"/>
    <property type="molecule type" value="Genomic_DNA"/>
</dbReference>
<evidence type="ECO:0000313" key="2">
    <source>
        <dbReference type="Proteomes" id="UP000789595"/>
    </source>
</evidence>
<dbReference type="Proteomes" id="UP000789595">
    <property type="component" value="Unassembled WGS sequence"/>
</dbReference>